<reference evidence="2" key="1">
    <citation type="journal article" date="2011" name="PLoS Genet.">
        <title>Genomic analysis of the necrotrophic fungal pathogens Sclerotinia sclerotiorum and Botrytis cinerea.</title>
        <authorList>
            <person name="Amselem J."/>
            <person name="Cuomo C.A."/>
            <person name="van Kan J.A."/>
            <person name="Viaud M."/>
            <person name="Benito E.P."/>
            <person name="Couloux A."/>
            <person name="Coutinho P.M."/>
            <person name="de Vries R.P."/>
            <person name="Dyer P.S."/>
            <person name="Fillinger S."/>
            <person name="Fournier E."/>
            <person name="Gout L."/>
            <person name="Hahn M."/>
            <person name="Kohn L."/>
            <person name="Lapalu N."/>
            <person name="Plummer K.M."/>
            <person name="Pradier J.M."/>
            <person name="Quevillon E."/>
            <person name="Sharon A."/>
            <person name="Simon A."/>
            <person name="ten Have A."/>
            <person name="Tudzynski B."/>
            <person name="Tudzynski P."/>
            <person name="Wincker P."/>
            <person name="Andrew M."/>
            <person name="Anthouard V."/>
            <person name="Beever R.E."/>
            <person name="Beffa R."/>
            <person name="Benoit I."/>
            <person name="Bouzid O."/>
            <person name="Brault B."/>
            <person name="Chen Z."/>
            <person name="Choquer M."/>
            <person name="Collemare J."/>
            <person name="Cotton P."/>
            <person name="Danchin E.G."/>
            <person name="Da Silva C."/>
            <person name="Gautier A."/>
            <person name="Giraud C."/>
            <person name="Giraud T."/>
            <person name="Gonzalez C."/>
            <person name="Grossetete S."/>
            <person name="Guldener U."/>
            <person name="Henrissat B."/>
            <person name="Howlett B.J."/>
            <person name="Kodira C."/>
            <person name="Kretschmer M."/>
            <person name="Lappartient A."/>
            <person name="Leroch M."/>
            <person name="Levis C."/>
            <person name="Mauceli E."/>
            <person name="Neuveglise C."/>
            <person name="Oeser B."/>
            <person name="Pearson M."/>
            <person name="Poulain J."/>
            <person name="Poussereau N."/>
            <person name="Quesneville H."/>
            <person name="Rascle C."/>
            <person name="Schumacher J."/>
            <person name="Segurens B."/>
            <person name="Sexton A."/>
            <person name="Silva E."/>
            <person name="Sirven C."/>
            <person name="Soanes D.M."/>
            <person name="Talbot N.J."/>
            <person name="Templeton M."/>
            <person name="Yandava C."/>
            <person name="Yarden O."/>
            <person name="Zeng Q."/>
            <person name="Rollins J.A."/>
            <person name="Lebrun M.H."/>
            <person name="Dickman M."/>
        </authorList>
    </citation>
    <scope>NUCLEOTIDE SEQUENCE [LARGE SCALE GENOMIC DNA]</scope>
    <source>
        <strain evidence="2">T4</strain>
    </source>
</reference>
<evidence type="ECO:0000313" key="2">
    <source>
        <dbReference type="Proteomes" id="UP000008177"/>
    </source>
</evidence>
<sequence>MSSFTPTNQQTGYDGVANPTVEKIGELPPRFGISVRKSEWRVGAQRANYLVVQLIYLISTKY</sequence>
<dbReference type="HOGENOM" id="CLU_2903966_0_0_1"/>
<organism evidence="1 2">
    <name type="scientific">Botryotinia fuckeliana (strain T4)</name>
    <name type="common">Noble rot fungus</name>
    <name type="synonym">Botrytis cinerea</name>
    <dbReference type="NCBI Taxonomy" id="999810"/>
    <lineage>
        <taxon>Eukaryota</taxon>
        <taxon>Fungi</taxon>
        <taxon>Dikarya</taxon>
        <taxon>Ascomycota</taxon>
        <taxon>Pezizomycotina</taxon>
        <taxon>Leotiomycetes</taxon>
        <taxon>Helotiales</taxon>
        <taxon>Sclerotiniaceae</taxon>
        <taxon>Botrytis</taxon>
    </lineage>
</organism>
<dbReference type="EMBL" id="FQ790352">
    <property type="protein sequence ID" value="CCD54789.1"/>
    <property type="molecule type" value="Genomic_DNA"/>
</dbReference>
<evidence type="ECO:0000313" key="1">
    <source>
        <dbReference type="EMBL" id="CCD54789.1"/>
    </source>
</evidence>
<accession>G2YTM9</accession>
<dbReference type="AlphaFoldDB" id="G2YTM9"/>
<proteinExistence type="predicted"/>
<dbReference type="InParanoid" id="G2YTM9"/>
<dbReference type="Proteomes" id="UP000008177">
    <property type="component" value="Unplaced contigs"/>
</dbReference>
<protein>
    <submittedName>
        <fullName evidence="1">Uncharacterized protein</fullName>
    </submittedName>
</protein>
<name>G2YTM9_BOTF4</name>
<gene>
    <name evidence="1" type="ORF">BofuT4_uP160780.1</name>
</gene>